<reference evidence="1" key="1">
    <citation type="submission" date="2022-10" db="EMBL/GenBank/DDBJ databases">
        <title>Culturing micro-colonial fungi from biological soil crusts in the Mojave desert and describing Neophaeococcomyces mojavensis, and introducing the new genera and species Taxawa tesnikishii.</title>
        <authorList>
            <person name="Kurbessoian T."/>
            <person name="Stajich J.E."/>
        </authorList>
    </citation>
    <scope>NUCLEOTIDE SEQUENCE</scope>
    <source>
        <strain evidence="1">JES_112</strain>
    </source>
</reference>
<name>A0ACC2ZSR3_9EURO</name>
<evidence type="ECO:0000313" key="1">
    <source>
        <dbReference type="EMBL" id="KAJ9650660.1"/>
    </source>
</evidence>
<dbReference type="Proteomes" id="UP001172386">
    <property type="component" value="Unassembled WGS sequence"/>
</dbReference>
<organism evidence="1 2">
    <name type="scientific">Neophaeococcomyces mojaviensis</name>
    <dbReference type="NCBI Taxonomy" id="3383035"/>
    <lineage>
        <taxon>Eukaryota</taxon>
        <taxon>Fungi</taxon>
        <taxon>Dikarya</taxon>
        <taxon>Ascomycota</taxon>
        <taxon>Pezizomycotina</taxon>
        <taxon>Eurotiomycetes</taxon>
        <taxon>Chaetothyriomycetidae</taxon>
        <taxon>Chaetothyriales</taxon>
        <taxon>Chaetothyriales incertae sedis</taxon>
        <taxon>Neophaeococcomyces</taxon>
    </lineage>
</organism>
<keyword evidence="2" id="KW-1185">Reference proteome</keyword>
<protein>
    <submittedName>
        <fullName evidence="1">Uncharacterized protein</fullName>
    </submittedName>
</protein>
<proteinExistence type="predicted"/>
<dbReference type="EMBL" id="JAPDRQ010000321">
    <property type="protein sequence ID" value="KAJ9650660.1"/>
    <property type="molecule type" value="Genomic_DNA"/>
</dbReference>
<evidence type="ECO:0000313" key="2">
    <source>
        <dbReference type="Proteomes" id="UP001172386"/>
    </source>
</evidence>
<gene>
    <name evidence="1" type="ORF">H2198_010047</name>
</gene>
<sequence>MPLPSRIAAGHAPTQRTRPPASANVAADLQPHMDMNTDTPTYGNLLDDASLDEHQILEARAYDAFHEGDLAKAVELFGGLIAMAIPAGVEHRSLVAQGLQNSSGRLPALQTQRRLNRVPFRWSPTMRSILSVLTLLCAICGAPLAARATPPDPTRLAALERAIASDELKQIRSVLLQVDGAVVYEGYFNGADAETLHDVRSASKSVTALLVGAAIGEGTLPGVQAPVYDYFPAFTDRHTVDPRLRATRVQDLLTMSSLWECDDENPFSAGHEERMYVTEKWLDFALSLPVKGFAPWMQRPQDSPHGRAFAYCTANPFVLGAVLEQASGQPLADYAARVLERPLGITHSQWNRSPEGIGMGGGGTRYRTRDLARFGQLVLDGGRWQGRQLIPKDYVETMVRAQATAPDGSDYGYHWMCTVHRARYGRCPAMAATMCS</sequence>
<accession>A0ACC2ZSR3</accession>
<comment type="caution">
    <text evidence="1">The sequence shown here is derived from an EMBL/GenBank/DDBJ whole genome shotgun (WGS) entry which is preliminary data.</text>
</comment>